<dbReference type="eggNOG" id="KOG1576">
    <property type="taxonomic scope" value="Eukaryota"/>
</dbReference>
<dbReference type="Gene3D" id="3.20.20.100">
    <property type="entry name" value="NADP-dependent oxidoreductase domain"/>
    <property type="match status" value="1"/>
</dbReference>
<protein>
    <recommendedName>
        <fullName evidence="1">NADP-dependent oxidoreductase domain-containing protein</fullName>
    </recommendedName>
</protein>
<dbReference type="EMBL" id="GL883123">
    <property type="protein sequence ID" value="EGG03583.1"/>
    <property type="molecule type" value="Genomic_DNA"/>
</dbReference>
<evidence type="ECO:0000313" key="2">
    <source>
        <dbReference type="EMBL" id="EGG03583.1"/>
    </source>
</evidence>
<dbReference type="SUPFAM" id="SSF51430">
    <property type="entry name" value="NAD(P)-linked oxidoreductase"/>
    <property type="match status" value="1"/>
</dbReference>
<dbReference type="GO" id="GO:0005829">
    <property type="term" value="C:cytosol"/>
    <property type="evidence" value="ECO:0007669"/>
    <property type="project" value="TreeGrafter"/>
</dbReference>
<feature type="domain" description="NADP-dependent oxidoreductase" evidence="1">
    <location>
        <begin position="23"/>
        <end position="344"/>
    </location>
</feature>
<dbReference type="PANTHER" id="PTHR42686">
    <property type="entry name" value="GH17980P-RELATED"/>
    <property type="match status" value="1"/>
</dbReference>
<accession>F4RV98</accession>
<dbReference type="KEGG" id="mlr:MELLADRAFT_89968"/>
<dbReference type="GeneID" id="18935388"/>
<dbReference type="InterPro" id="IPR036812">
    <property type="entry name" value="NAD(P)_OxRdtase_dom_sf"/>
</dbReference>
<dbReference type="PANTHER" id="PTHR42686:SF1">
    <property type="entry name" value="GH17980P-RELATED"/>
    <property type="match status" value="1"/>
</dbReference>
<organism evidence="3">
    <name type="scientific">Melampsora larici-populina (strain 98AG31 / pathotype 3-4-7)</name>
    <name type="common">Poplar leaf rust fungus</name>
    <dbReference type="NCBI Taxonomy" id="747676"/>
    <lineage>
        <taxon>Eukaryota</taxon>
        <taxon>Fungi</taxon>
        <taxon>Dikarya</taxon>
        <taxon>Basidiomycota</taxon>
        <taxon>Pucciniomycotina</taxon>
        <taxon>Pucciniomycetes</taxon>
        <taxon>Pucciniales</taxon>
        <taxon>Melampsoraceae</taxon>
        <taxon>Melampsora</taxon>
    </lineage>
</organism>
<evidence type="ECO:0000259" key="1">
    <source>
        <dbReference type="Pfam" id="PF00248"/>
    </source>
</evidence>
<dbReference type="InterPro" id="IPR020471">
    <property type="entry name" value="AKR"/>
</dbReference>
<dbReference type="Proteomes" id="UP000001072">
    <property type="component" value="Unassembled WGS sequence"/>
</dbReference>
<dbReference type="GO" id="GO:0045290">
    <property type="term" value="F:D-arabinose 1-dehydrogenase [NAD(P)+] activity"/>
    <property type="evidence" value="ECO:0007669"/>
    <property type="project" value="TreeGrafter"/>
</dbReference>
<dbReference type="OrthoDB" id="5286008at2759"/>
<reference evidence="3" key="1">
    <citation type="journal article" date="2011" name="Proc. Natl. Acad. Sci. U.S.A.">
        <title>Obligate biotrophy features unraveled by the genomic analysis of rust fungi.</title>
        <authorList>
            <person name="Duplessis S."/>
            <person name="Cuomo C.A."/>
            <person name="Lin Y.-C."/>
            <person name="Aerts A."/>
            <person name="Tisserant E."/>
            <person name="Veneault-Fourrey C."/>
            <person name="Joly D.L."/>
            <person name="Hacquard S."/>
            <person name="Amselem J."/>
            <person name="Cantarel B.L."/>
            <person name="Chiu R."/>
            <person name="Coutinho P.M."/>
            <person name="Feau N."/>
            <person name="Field M."/>
            <person name="Frey P."/>
            <person name="Gelhaye E."/>
            <person name="Goldberg J."/>
            <person name="Grabherr M.G."/>
            <person name="Kodira C.D."/>
            <person name="Kohler A."/>
            <person name="Kuees U."/>
            <person name="Lindquist E.A."/>
            <person name="Lucas S.M."/>
            <person name="Mago R."/>
            <person name="Mauceli E."/>
            <person name="Morin E."/>
            <person name="Murat C."/>
            <person name="Pangilinan J.L."/>
            <person name="Park R."/>
            <person name="Pearson M."/>
            <person name="Quesneville H."/>
            <person name="Rouhier N."/>
            <person name="Sakthikumar S."/>
            <person name="Salamov A.A."/>
            <person name="Schmutz J."/>
            <person name="Selles B."/>
            <person name="Shapiro H."/>
            <person name="Tanguay P."/>
            <person name="Tuskan G.A."/>
            <person name="Henrissat B."/>
            <person name="Van de Peer Y."/>
            <person name="Rouze P."/>
            <person name="Ellis J.G."/>
            <person name="Dodds P.N."/>
            <person name="Schein J.E."/>
            <person name="Zhong S."/>
            <person name="Hamelin R.C."/>
            <person name="Grigoriev I.V."/>
            <person name="Szabo L.J."/>
            <person name="Martin F."/>
        </authorList>
    </citation>
    <scope>NUCLEOTIDE SEQUENCE [LARGE SCALE GENOMIC DNA]</scope>
    <source>
        <strain evidence="3">98AG31 / pathotype 3-4-7</strain>
    </source>
</reference>
<proteinExistence type="predicted"/>
<dbReference type="InParanoid" id="F4RV98"/>
<keyword evidence="3" id="KW-1185">Reference proteome</keyword>
<dbReference type="Pfam" id="PF00248">
    <property type="entry name" value="Aldo_ket_red"/>
    <property type="match status" value="1"/>
</dbReference>
<dbReference type="RefSeq" id="XP_007413030.1">
    <property type="nucleotide sequence ID" value="XM_007412968.1"/>
</dbReference>
<dbReference type="AlphaFoldDB" id="F4RV98"/>
<dbReference type="HOGENOM" id="CLU_023205_7_2_1"/>
<dbReference type="STRING" id="747676.F4RV98"/>
<name>F4RV98_MELLP</name>
<sequence length="376" mass="42971">MNHDSGTNTNTSNPNGPLPFSSIIFGAATFSASYNDSSKLKSEIPEKTLLKALRSGINAIDTSPYYFGSEAILGKILSKPEIQSEFPRHTYHLLTKCGRYGPKIQDFDYSPDRIRKSIQESFKLMHTTYLDVVYLHDIEFIAEKLDEIDLNQVHDQVIRNPIKPLGSGDQLILKAIQTLFQLKQEGKIKKVGISGYPLPTLLRISKLIHQELKTPLDIIMSYSNYTLQNQSLRPYVDLFHQQGIQQIINASPFSMGLLTTLGPQLWHPACDELKQICQEIGKICQEKYQSRLERVALKFGIQTVLNHQQEEEGKIDALVVGFSGVEEVEEFVEIQDELLKQDRVQVERTKFIEIGIQEFFKQSGYLNWCWPTTYLR</sequence>
<dbReference type="GO" id="GO:0070485">
    <property type="term" value="P:dehydro-D-arabinono-1,4-lactone biosynthetic process"/>
    <property type="evidence" value="ECO:0007669"/>
    <property type="project" value="TreeGrafter"/>
</dbReference>
<gene>
    <name evidence="2" type="ORF">MELLADRAFT_89968</name>
</gene>
<evidence type="ECO:0000313" key="3">
    <source>
        <dbReference type="Proteomes" id="UP000001072"/>
    </source>
</evidence>
<dbReference type="InterPro" id="IPR023210">
    <property type="entry name" value="NADP_OxRdtase_dom"/>
</dbReference>
<dbReference type="VEuPathDB" id="FungiDB:MELLADRAFT_89968"/>